<evidence type="ECO:0000313" key="3">
    <source>
        <dbReference type="Proteomes" id="UP000006048"/>
    </source>
</evidence>
<evidence type="ECO:0000256" key="1">
    <source>
        <dbReference type="SAM" id="SignalP"/>
    </source>
</evidence>
<keyword evidence="3" id="KW-1185">Reference proteome</keyword>
<organism evidence="2 3">
    <name type="scientific">Turneriella parva (strain ATCC BAA-1111 / DSM 21527 / NCTC 11395 / H)</name>
    <name type="common">Leptospira parva</name>
    <dbReference type="NCBI Taxonomy" id="869212"/>
    <lineage>
        <taxon>Bacteria</taxon>
        <taxon>Pseudomonadati</taxon>
        <taxon>Spirochaetota</taxon>
        <taxon>Spirochaetia</taxon>
        <taxon>Leptospirales</taxon>
        <taxon>Leptospiraceae</taxon>
        <taxon>Turneriella</taxon>
    </lineage>
</organism>
<dbReference type="HOGENOM" id="CLU_1320409_0_0_12"/>
<feature type="chain" id="PRO_5003685864" evidence="1">
    <location>
        <begin position="22"/>
        <end position="208"/>
    </location>
</feature>
<reference evidence="2 3" key="1">
    <citation type="submission" date="2012-06" db="EMBL/GenBank/DDBJ databases">
        <title>The complete chromosome of genome of Turneriella parva DSM 21527.</title>
        <authorList>
            <consortium name="US DOE Joint Genome Institute (JGI-PGF)"/>
            <person name="Lucas S."/>
            <person name="Han J."/>
            <person name="Lapidus A."/>
            <person name="Bruce D."/>
            <person name="Goodwin L."/>
            <person name="Pitluck S."/>
            <person name="Peters L."/>
            <person name="Kyrpides N."/>
            <person name="Mavromatis K."/>
            <person name="Ivanova N."/>
            <person name="Mikhailova N."/>
            <person name="Chertkov O."/>
            <person name="Detter J.C."/>
            <person name="Tapia R."/>
            <person name="Han C."/>
            <person name="Land M."/>
            <person name="Hauser L."/>
            <person name="Markowitz V."/>
            <person name="Cheng J.-F."/>
            <person name="Hugenholtz P."/>
            <person name="Woyke T."/>
            <person name="Wu D."/>
            <person name="Gronow S."/>
            <person name="Wellnitz S."/>
            <person name="Brambilla E."/>
            <person name="Klenk H.-P."/>
            <person name="Eisen J.A."/>
        </authorList>
    </citation>
    <scope>NUCLEOTIDE SEQUENCE [LARGE SCALE GENOMIC DNA]</scope>
    <source>
        <strain evidence="3">ATCC BAA-1111 / DSM 21527 / NCTC 11395 / H</strain>
    </source>
</reference>
<keyword evidence="1" id="KW-0732">Signal</keyword>
<feature type="signal peptide" evidence="1">
    <location>
        <begin position="1"/>
        <end position="21"/>
    </location>
</feature>
<proteinExistence type="predicted"/>
<dbReference type="KEGG" id="tpx:Turpa_1323"/>
<dbReference type="AlphaFoldDB" id="I4B3W4"/>
<sequence length="208" mass="23619">MFRKKFSAIVVFLIFSLAIGAQDMTENENGTPVDPPRPVSAMWSNGVYYEGKVVAEKEGQSLVKWADGSGEMWVANDKIKESVAGKRAPANARKVYAQWQNGYYYKGLVIETKDGMTLVQWETQGDPTWIENKHIHPRNGHKLAAKLIGDRELSAAEKKAEAKRKQASKQEDLIKYTASCAQLRTNLDCMRTYDPCTWRNNRCQYRGH</sequence>
<dbReference type="OrthoDB" id="7596738at2"/>
<dbReference type="Proteomes" id="UP000006048">
    <property type="component" value="Chromosome"/>
</dbReference>
<dbReference type="Gene3D" id="2.30.30.140">
    <property type="match status" value="2"/>
</dbReference>
<dbReference type="RefSeq" id="WP_014802486.1">
    <property type="nucleotide sequence ID" value="NC_018020.1"/>
</dbReference>
<evidence type="ECO:0000313" key="2">
    <source>
        <dbReference type="EMBL" id="AFM11971.1"/>
    </source>
</evidence>
<protein>
    <submittedName>
        <fullName evidence="2">Uncharacterized protein</fullName>
    </submittedName>
</protein>
<accession>I4B3W4</accession>
<gene>
    <name evidence="2" type="ordered locus">Turpa_1323</name>
</gene>
<dbReference type="EMBL" id="CP002959">
    <property type="protein sequence ID" value="AFM11971.1"/>
    <property type="molecule type" value="Genomic_DNA"/>
</dbReference>
<name>I4B3W4_TURPD</name>